<dbReference type="EMBL" id="JBANFI010000002">
    <property type="protein sequence ID" value="MFK7160085.1"/>
    <property type="molecule type" value="Genomic_DNA"/>
</dbReference>
<accession>A0ABW8PV11</accession>
<gene>
    <name evidence="4" type="ORF">V6U78_03430</name>
</gene>
<dbReference type="Proteomes" id="UP001621714">
    <property type="component" value="Unassembled WGS sequence"/>
</dbReference>
<comment type="caution">
    <text evidence="4">The sequence shown here is derived from an EMBL/GenBank/DDBJ whole genome shotgun (WGS) entry which is preliminary data.</text>
</comment>
<sequence>MPGGADVLVTSLMHALKQTQHEVELLRLPFLFAPEQAIHAQMDYCEQLDLQAPNGQPIDLLLSLQFPGYGIHHPHHRIWLMHQHRAAYELAPTIAETPAQKALKERIHQYDQQHLQQAEKRFTISQRVAQRIQDTTQLPAQAVYHPPAGEANFYCAEAWDYVFYPSRLETLKRQELLIEAARYLRTPLKILIAGDGGQAQHYQQRIIELGVEDRVQLMGRITEKQKLACYAHALAVAFIPWDEDLGYITLEAMLAAKPLVTCHDSGGPLEFVQDQHTGLVCTPDPRALAEAFDQLYLDKKKAYAMGQAGRQAYQDLNLSWQHTLSQLLGDAP</sequence>
<keyword evidence="1 4" id="KW-0328">Glycosyltransferase</keyword>
<feature type="domain" description="Glycosyl transferase family 1" evidence="3">
    <location>
        <begin position="161"/>
        <end position="311"/>
    </location>
</feature>
<dbReference type="SUPFAM" id="SSF53756">
    <property type="entry name" value="UDP-Glycosyltransferase/glycogen phosphorylase"/>
    <property type="match status" value="1"/>
</dbReference>
<keyword evidence="2 4" id="KW-0808">Transferase</keyword>
<evidence type="ECO:0000313" key="5">
    <source>
        <dbReference type="Proteomes" id="UP001621714"/>
    </source>
</evidence>
<evidence type="ECO:0000256" key="1">
    <source>
        <dbReference type="ARBA" id="ARBA00022676"/>
    </source>
</evidence>
<dbReference type="PANTHER" id="PTHR12526:SF510">
    <property type="entry name" value="D-INOSITOL 3-PHOSPHATE GLYCOSYLTRANSFERASE"/>
    <property type="match status" value="1"/>
</dbReference>
<dbReference type="RefSeq" id="WP_405337225.1">
    <property type="nucleotide sequence ID" value="NZ_JBANFI010000002.1"/>
</dbReference>
<protein>
    <submittedName>
        <fullName evidence="4">Glycosyltransferase family 4 protein</fullName>
        <ecNumber evidence="4">2.4.-.-</ecNumber>
    </submittedName>
</protein>
<dbReference type="Pfam" id="PF00534">
    <property type="entry name" value="Glycos_transf_1"/>
    <property type="match status" value="1"/>
</dbReference>
<evidence type="ECO:0000259" key="3">
    <source>
        <dbReference type="Pfam" id="PF00534"/>
    </source>
</evidence>
<dbReference type="CDD" id="cd03801">
    <property type="entry name" value="GT4_PimA-like"/>
    <property type="match status" value="1"/>
</dbReference>
<dbReference type="InterPro" id="IPR001296">
    <property type="entry name" value="Glyco_trans_1"/>
</dbReference>
<dbReference type="GO" id="GO:0016757">
    <property type="term" value="F:glycosyltransferase activity"/>
    <property type="evidence" value="ECO:0007669"/>
    <property type="project" value="UniProtKB-KW"/>
</dbReference>
<evidence type="ECO:0000313" key="4">
    <source>
        <dbReference type="EMBL" id="MFK7160085.1"/>
    </source>
</evidence>
<evidence type="ECO:0000256" key="2">
    <source>
        <dbReference type="ARBA" id="ARBA00022679"/>
    </source>
</evidence>
<dbReference type="PANTHER" id="PTHR12526">
    <property type="entry name" value="GLYCOSYLTRANSFERASE"/>
    <property type="match status" value="1"/>
</dbReference>
<organism evidence="4 5">
    <name type="scientific">Marinospirillum alkalitolerans</name>
    <dbReference type="NCBI Taxonomy" id="3123374"/>
    <lineage>
        <taxon>Bacteria</taxon>
        <taxon>Pseudomonadati</taxon>
        <taxon>Pseudomonadota</taxon>
        <taxon>Gammaproteobacteria</taxon>
        <taxon>Oceanospirillales</taxon>
        <taxon>Oceanospirillaceae</taxon>
        <taxon>Marinospirillum</taxon>
    </lineage>
</organism>
<dbReference type="EC" id="2.4.-.-" evidence="4"/>
<dbReference type="Gene3D" id="3.40.50.2000">
    <property type="entry name" value="Glycogen Phosphorylase B"/>
    <property type="match status" value="2"/>
</dbReference>
<proteinExistence type="predicted"/>
<name>A0ABW8PV11_9GAMM</name>
<reference evidence="4 5" key="1">
    <citation type="submission" date="2024-02" db="EMBL/GenBank/DDBJ databases">
        <title>Marinospirillum sp. MEB 164 isolated from Lonar lake sediment.</title>
        <authorList>
            <person name="Joshi A."/>
            <person name="Thite S."/>
        </authorList>
    </citation>
    <scope>NUCLEOTIDE SEQUENCE [LARGE SCALE GENOMIC DNA]</scope>
    <source>
        <strain evidence="4 5">MEB164</strain>
    </source>
</reference>
<keyword evidence="5" id="KW-1185">Reference proteome</keyword>